<comment type="caution">
    <text evidence="2">The sequence shown here is derived from an EMBL/GenBank/DDBJ whole genome shotgun (WGS) entry which is preliminary data.</text>
</comment>
<evidence type="ECO:0000313" key="3">
    <source>
        <dbReference type="Proteomes" id="UP000472727"/>
    </source>
</evidence>
<accession>A0A7C8V477</accession>
<proteinExistence type="predicted"/>
<evidence type="ECO:0000313" key="2">
    <source>
        <dbReference type="EMBL" id="KAF3228845.1"/>
    </source>
</evidence>
<dbReference type="AlphaFoldDB" id="A0A7C8V477"/>
<dbReference type="EMBL" id="WIWS01000003">
    <property type="protein sequence ID" value="KAF3228845.1"/>
    <property type="molecule type" value="Genomic_DNA"/>
</dbReference>
<sequence>MSRIPSQLTTIGPMVFPSLPWRISKPASSSDTSSGSGSGSGSSGSPTVMVTAFIWDVYCHKSVEKKLEAFRDKVDVRVGALEKEMTGVSKSLERVEKKLDKWRWQ</sequence>
<dbReference type="Proteomes" id="UP000472727">
    <property type="component" value="Unassembled WGS sequence"/>
</dbReference>
<feature type="region of interest" description="Disordered" evidence="1">
    <location>
        <begin position="22"/>
        <end position="45"/>
    </location>
</feature>
<evidence type="ECO:0000256" key="1">
    <source>
        <dbReference type="SAM" id="MobiDB-lite"/>
    </source>
</evidence>
<name>A0A7C8V477_ORBOL</name>
<organism evidence="2 3">
    <name type="scientific">Orbilia oligospora</name>
    <name type="common">Nematode-trapping fungus</name>
    <name type="synonym">Arthrobotrys oligospora</name>
    <dbReference type="NCBI Taxonomy" id="2813651"/>
    <lineage>
        <taxon>Eukaryota</taxon>
        <taxon>Fungi</taxon>
        <taxon>Dikarya</taxon>
        <taxon>Ascomycota</taxon>
        <taxon>Pezizomycotina</taxon>
        <taxon>Orbiliomycetes</taxon>
        <taxon>Orbiliales</taxon>
        <taxon>Orbiliaceae</taxon>
        <taxon>Orbilia</taxon>
    </lineage>
</organism>
<reference evidence="2 3" key="1">
    <citation type="submission" date="2019-06" db="EMBL/GenBank/DDBJ databases">
        <authorList>
            <person name="Palmer J.M."/>
        </authorList>
    </citation>
    <scope>NUCLEOTIDE SEQUENCE [LARGE SCALE GENOMIC DNA]</scope>
    <source>
        <strain evidence="2 3">TWF106</strain>
    </source>
</reference>
<gene>
    <name evidence="2" type="ORF">TWF106_006365</name>
</gene>
<protein>
    <submittedName>
        <fullName evidence="2">Uncharacterized protein</fullName>
    </submittedName>
</protein>